<dbReference type="OrthoDB" id="2084847at2"/>
<organism evidence="4 5">
    <name type="scientific">Thermotalea metallivorans</name>
    <dbReference type="NCBI Taxonomy" id="520762"/>
    <lineage>
        <taxon>Bacteria</taxon>
        <taxon>Bacillati</taxon>
        <taxon>Bacillota</taxon>
        <taxon>Clostridia</taxon>
        <taxon>Peptostreptococcales</taxon>
        <taxon>Thermotaleaceae</taxon>
        <taxon>Thermotalea</taxon>
    </lineage>
</organism>
<dbReference type="EMBL" id="LOEE01000076">
    <property type="protein sequence ID" value="KXG73789.1"/>
    <property type="molecule type" value="Genomic_DNA"/>
</dbReference>
<gene>
    <name evidence="4" type="ORF">AN619_28810</name>
</gene>
<dbReference type="InterPro" id="IPR027383">
    <property type="entry name" value="Znf_put"/>
</dbReference>
<evidence type="ECO:0000256" key="1">
    <source>
        <dbReference type="ARBA" id="ARBA00024353"/>
    </source>
</evidence>
<feature type="domain" description="Putative zinc-finger" evidence="3">
    <location>
        <begin position="10"/>
        <end position="38"/>
    </location>
</feature>
<dbReference type="Pfam" id="PF13490">
    <property type="entry name" value="zf-HC2"/>
    <property type="match status" value="1"/>
</dbReference>
<sequence>MGECKFDEFLLHEYLDGTIAPLEKIILEEHLKSCTLCRKELTELKLLMWELESLDEMDIPPDITLLRTKALGELAPAENQGFGIKEFIHVQRNIFRHAALFLEAVPGIKSGAAAIEKGIKDTPSALYKTFDILFKGRERLLTLRERL</sequence>
<name>A0A140KZR4_9FIRM</name>
<dbReference type="Proteomes" id="UP000070456">
    <property type="component" value="Unassembled WGS sequence"/>
</dbReference>
<dbReference type="STRING" id="520762.AN619_28810"/>
<evidence type="ECO:0000259" key="3">
    <source>
        <dbReference type="Pfam" id="PF13490"/>
    </source>
</evidence>
<dbReference type="InterPro" id="IPR041916">
    <property type="entry name" value="Anti_sigma_zinc_sf"/>
</dbReference>
<accession>A0A140KZR4</accession>
<reference evidence="4 5" key="1">
    <citation type="submission" date="2015-12" db="EMBL/GenBank/DDBJ databases">
        <title>Draft genome sequence of the thermoanaerobe Thermotalea metallivorans, an isolate from the runoff channel of the Great Artesian Basin, Australia.</title>
        <authorList>
            <person name="Patel B.K."/>
        </authorList>
    </citation>
    <scope>NUCLEOTIDE SEQUENCE [LARGE SCALE GENOMIC DNA]</scope>
    <source>
        <strain evidence="4 5">B2-1</strain>
    </source>
</reference>
<evidence type="ECO:0000313" key="4">
    <source>
        <dbReference type="EMBL" id="KXG73789.1"/>
    </source>
</evidence>
<evidence type="ECO:0000256" key="2">
    <source>
        <dbReference type="ARBA" id="ARBA00024438"/>
    </source>
</evidence>
<dbReference type="RefSeq" id="WP_068557968.1">
    <property type="nucleotide sequence ID" value="NZ_LOEE01000076.1"/>
</dbReference>
<dbReference type="AlphaFoldDB" id="A0A140KZR4"/>
<keyword evidence="5" id="KW-1185">Reference proteome</keyword>
<evidence type="ECO:0000313" key="5">
    <source>
        <dbReference type="Proteomes" id="UP000070456"/>
    </source>
</evidence>
<protein>
    <recommendedName>
        <fullName evidence="2">Anti-sigma-W factor RsiW</fullName>
    </recommendedName>
</protein>
<comment type="caution">
    <text evidence="4">The sequence shown here is derived from an EMBL/GenBank/DDBJ whole genome shotgun (WGS) entry which is preliminary data.</text>
</comment>
<proteinExistence type="inferred from homology"/>
<dbReference type="Gene3D" id="1.10.10.1320">
    <property type="entry name" value="Anti-sigma factor, zinc-finger domain"/>
    <property type="match status" value="1"/>
</dbReference>
<comment type="similarity">
    <text evidence="1">Belongs to the zinc-associated anti-sigma factor (ZAS) superfamily. Anti-sigma-W factor family.</text>
</comment>